<organism evidence="2 3">
    <name type="scientific">Candidatus Cyrtobacter comes</name>
    <dbReference type="NCBI Taxonomy" id="675776"/>
    <lineage>
        <taxon>Bacteria</taxon>
        <taxon>Pseudomonadati</taxon>
        <taxon>Pseudomonadota</taxon>
        <taxon>Alphaproteobacteria</taxon>
        <taxon>Rickettsiales</taxon>
        <taxon>Candidatus Midichloriaceae</taxon>
        <taxon>Candidatus Cyrtobacter</taxon>
    </lineage>
</organism>
<proteinExistence type="predicted"/>
<dbReference type="Pfam" id="PF05494">
    <property type="entry name" value="MlaC"/>
    <property type="match status" value="1"/>
</dbReference>
<feature type="chain" id="PRO_5045254206" evidence="1">
    <location>
        <begin position="24"/>
        <end position="201"/>
    </location>
</feature>
<dbReference type="RefSeq" id="WP_322497992.1">
    <property type="nucleotide sequence ID" value="NZ_JARGYT010000059.1"/>
</dbReference>
<dbReference type="Gene3D" id="3.10.450.710">
    <property type="entry name" value="Tgt2/MlaC"/>
    <property type="match status" value="1"/>
</dbReference>
<gene>
    <name evidence="2" type="ORF">Cyrtocomes_00918</name>
</gene>
<sequence length="201" mass="23365">MKKVGNMRILFLMIFFLASASFASEEQNIRNFINSVVQNVLDIASSSQTEPMKKKELISLFHNVVDSNWMSRFAIGNEWKNLNAEQQQDYTLSYERYIECLYVEKFKIYDGRQENKIISIKELPRGQASVETKITAARGDQDVTILYRLRRDQNNNWKVIDIIAEGISLMTTQRSDFKSEISQHGLSSLLQNIKEKTKKCH</sequence>
<feature type="signal peptide" evidence="1">
    <location>
        <begin position="1"/>
        <end position="23"/>
    </location>
</feature>
<evidence type="ECO:0000313" key="2">
    <source>
        <dbReference type="EMBL" id="MDZ5762531.1"/>
    </source>
</evidence>
<dbReference type="PANTHER" id="PTHR36573:SF1">
    <property type="entry name" value="INTERMEMBRANE PHOSPHOLIPID TRANSPORT SYSTEM BINDING PROTEIN MLAC"/>
    <property type="match status" value="1"/>
</dbReference>
<dbReference type="EMBL" id="JARGYT010000059">
    <property type="protein sequence ID" value="MDZ5762531.1"/>
    <property type="molecule type" value="Genomic_DNA"/>
</dbReference>
<accession>A0ABU5L8T3</accession>
<keyword evidence="3" id="KW-1185">Reference proteome</keyword>
<evidence type="ECO:0000256" key="1">
    <source>
        <dbReference type="SAM" id="SignalP"/>
    </source>
</evidence>
<comment type="caution">
    <text evidence="2">The sequence shown here is derived from an EMBL/GenBank/DDBJ whole genome shotgun (WGS) entry which is preliminary data.</text>
</comment>
<dbReference type="PANTHER" id="PTHR36573">
    <property type="entry name" value="INTERMEMBRANE PHOSPHOLIPID TRANSPORT SYSTEM BINDING PROTEIN MLAC"/>
    <property type="match status" value="1"/>
</dbReference>
<dbReference type="InterPro" id="IPR008869">
    <property type="entry name" value="MlaC/ttg2D"/>
</dbReference>
<dbReference type="Proteomes" id="UP001293791">
    <property type="component" value="Unassembled WGS sequence"/>
</dbReference>
<dbReference type="InterPro" id="IPR042245">
    <property type="entry name" value="Tgt2/MlaC_sf"/>
</dbReference>
<reference evidence="2 3" key="1">
    <citation type="submission" date="2023-02" db="EMBL/GenBank/DDBJ databases">
        <title>Host association and intracellularity evolved multiple times independently in the Rickettsiales.</title>
        <authorList>
            <person name="Castelli M."/>
            <person name="Nardi T."/>
            <person name="Gammuto L."/>
            <person name="Bellinzona G."/>
            <person name="Sabaneyeva E."/>
            <person name="Potekhin A."/>
            <person name="Serra V."/>
            <person name="Petroni G."/>
            <person name="Sassera D."/>
        </authorList>
    </citation>
    <scope>NUCLEOTIDE SEQUENCE [LARGE SCALE GENOMIC DNA]</scope>
    <source>
        <strain evidence="2 3">BOD18</strain>
    </source>
</reference>
<name>A0ABU5L8T3_9RICK</name>
<protein>
    <submittedName>
        <fullName evidence="2">ABC transporter substrate-binding protein</fullName>
    </submittedName>
</protein>
<keyword evidence="1" id="KW-0732">Signal</keyword>
<evidence type="ECO:0000313" key="3">
    <source>
        <dbReference type="Proteomes" id="UP001293791"/>
    </source>
</evidence>